<dbReference type="AlphaFoldDB" id="A0A9R1T8F2"/>
<evidence type="ECO:0000256" key="2">
    <source>
        <dbReference type="ARBA" id="ARBA00022490"/>
    </source>
</evidence>
<evidence type="ECO:0000256" key="4">
    <source>
        <dbReference type="ARBA" id="ARBA00029452"/>
    </source>
</evidence>
<evidence type="ECO:0000256" key="3">
    <source>
        <dbReference type="ARBA" id="ARBA00023212"/>
    </source>
</evidence>
<comment type="subcellular location">
    <subcellularLocation>
        <location evidence="1">Cytoplasm</location>
        <location evidence="1">Cytoskeleton</location>
        <location evidence="1">Microtubule organizing center</location>
        <location evidence="1">Centrosome</location>
        <location evidence="1">Centriole</location>
    </subcellularLocation>
</comment>
<dbReference type="OrthoDB" id="8191506at2759"/>
<organism evidence="7 8">
    <name type="scientific">Fopius arisanus</name>
    <dbReference type="NCBI Taxonomy" id="64838"/>
    <lineage>
        <taxon>Eukaryota</taxon>
        <taxon>Metazoa</taxon>
        <taxon>Ecdysozoa</taxon>
        <taxon>Arthropoda</taxon>
        <taxon>Hexapoda</taxon>
        <taxon>Insecta</taxon>
        <taxon>Pterygota</taxon>
        <taxon>Neoptera</taxon>
        <taxon>Endopterygota</taxon>
        <taxon>Hymenoptera</taxon>
        <taxon>Apocrita</taxon>
        <taxon>Ichneumonoidea</taxon>
        <taxon>Braconidae</taxon>
        <taxon>Opiinae</taxon>
        <taxon>Fopius</taxon>
    </lineage>
</organism>
<comment type="similarity">
    <text evidence="4">Belongs to the PPP1R35 family.</text>
</comment>
<feature type="region of interest" description="Disordered" evidence="5">
    <location>
        <begin position="48"/>
        <end position="174"/>
    </location>
</feature>
<name>A0A9R1T8F2_9HYME</name>
<keyword evidence="3" id="KW-0206">Cytoskeleton</keyword>
<protein>
    <submittedName>
        <fullName evidence="8">Muscle M-line assembly protein unc-89-like</fullName>
    </submittedName>
</protein>
<feature type="region of interest" description="Disordered" evidence="5">
    <location>
        <begin position="190"/>
        <end position="248"/>
    </location>
</feature>
<feature type="region of interest" description="Disordered" evidence="5">
    <location>
        <begin position="1"/>
        <end position="33"/>
    </location>
</feature>
<feature type="compositionally biased region" description="Basic and acidic residues" evidence="5">
    <location>
        <begin position="272"/>
        <end position="294"/>
    </location>
</feature>
<feature type="compositionally biased region" description="Polar residues" evidence="5">
    <location>
        <begin position="78"/>
        <end position="87"/>
    </location>
</feature>
<keyword evidence="7" id="KW-1185">Reference proteome</keyword>
<reference evidence="8" key="1">
    <citation type="submission" date="2025-08" db="UniProtKB">
        <authorList>
            <consortium name="RefSeq"/>
        </authorList>
    </citation>
    <scope>IDENTIFICATION</scope>
    <source>
        <strain evidence="8">USDA-PBARC FA_bdor</strain>
        <tissue evidence="8">Whole organism</tissue>
    </source>
</reference>
<evidence type="ECO:0000256" key="5">
    <source>
        <dbReference type="SAM" id="MobiDB-lite"/>
    </source>
</evidence>
<evidence type="ECO:0000313" key="8">
    <source>
        <dbReference type="RefSeq" id="XP_011305314.1"/>
    </source>
</evidence>
<dbReference type="RefSeq" id="XP_011305314.1">
    <property type="nucleotide sequence ID" value="XM_011307012.1"/>
</dbReference>
<keyword evidence="2" id="KW-0963">Cytoplasm</keyword>
<evidence type="ECO:0000259" key="6">
    <source>
        <dbReference type="Pfam" id="PF15503"/>
    </source>
</evidence>
<dbReference type="GO" id="GO:0005814">
    <property type="term" value="C:centriole"/>
    <property type="evidence" value="ECO:0007669"/>
    <property type="project" value="UniProtKB-SubCell"/>
</dbReference>
<feature type="compositionally biased region" description="Basic and acidic residues" evidence="5">
    <location>
        <begin position="190"/>
        <end position="199"/>
    </location>
</feature>
<gene>
    <name evidence="8" type="primary">LOC105267874</name>
</gene>
<dbReference type="InterPro" id="IPR029135">
    <property type="entry name" value="PPP1R35_C"/>
</dbReference>
<evidence type="ECO:0000313" key="7">
    <source>
        <dbReference type="Proteomes" id="UP000694866"/>
    </source>
</evidence>
<feature type="compositionally biased region" description="Basic and acidic residues" evidence="5">
    <location>
        <begin position="88"/>
        <end position="115"/>
    </location>
</feature>
<sequence length="435" mass="48930">MSDPANPLTQPKVRFTQAPEDSKGLGPFQGPKIREVVILKHPVKLIRSAQEESSLSEPENVVPNLRNPPRPLQPEVKPNSSTLPSSSEDSRRPKKPSHDLDYLQKKLEELKMADKQRKKPPQPTKKPPDPKKIVNSPVRIPSKSILKPKNAPSTQNKPGRPSGIDRKIENKENVNKKVLNTVPARIDVKKSKTIDKKENNYSSVSKGHLTSVRKPRGGGCPPREATTSGRRSLGLMPCMKGKKTPETKRNEVKVLRRVARPIPQVFVGPGVFRDRGNGEEGDEKVPKIDSEPGDLLRRPEYNSIVCTIKKLEEVRRKKVVGNLDNLPGGYKDLVNGKISSALDIPPSESVYHDLVDISVDEKQLPMRLTRSKDPEPRPKDFIPNLSDFFIPQYPKEYSEAFRIRPRTSESIDEWSGFSVSDKINHWKMSLDEPTI</sequence>
<accession>A0A9R1T8F2</accession>
<proteinExistence type="inferred from homology"/>
<feature type="domain" description="Protein phosphatase 1 regulatory subunit 35 C-terminal" evidence="6">
    <location>
        <begin position="299"/>
        <end position="392"/>
    </location>
</feature>
<dbReference type="Pfam" id="PF15503">
    <property type="entry name" value="PPP1R35_C"/>
    <property type="match status" value="1"/>
</dbReference>
<feature type="region of interest" description="Disordered" evidence="5">
    <location>
        <begin position="269"/>
        <end position="294"/>
    </location>
</feature>
<dbReference type="Proteomes" id="UP000694866">
    <property type="component" value="Unplaced"/>
</dbReference>
<dbReference type="GeneID" id="105267874"/>
<dbReference type="KEGG" id="fas:105267874"/>
<feature type="compositionally biased region" description="Basic and acidic residues" evidence="5">
    <location>
        <begin position="163"/>
        <end position="174"/>
    </location>
</feature>
<evidence type="ECO:0000256" key="1">
    <source>
        <dbReference type="ARBA" id="ARBA00004114"/>
    </source>
</evidence>